<dbReference type="SUPFAM" id="SSF69279">
    <property type="entry name" value="Phage tail proteins"/>
    <property type="match status" value="1"/>
</dbReference>
<feature type="domain" description="YqbQ/XkdQ" evidence="1">
    <location>
        <begin position="28"/>
        <end position="327"/>
    </location>
</feature>
<dbReference type="Pfam" id="PF24032">
    <property type="entry name" value="YQBQ"/>
    <property type="match status" value="1"/>
</dbReference>
<dbReference type="OrthoDB" id="1698671at2"/>
<evidence type="ECO:0000259" key="1">
    <source>
        <dbReference type="Pfam" id="PF24032"/>
    </source>
</evidence>
<sequence>MVDIDYTMLLRNSNEVWDISNSVTQVRYKCFHIGRCGVLTFNIIQKNVSSNPAFNIENGNKITFEYKGKKIFCGYVFKIEYDFDGTYNVTCYDQLKYLMYNYSYVFVNKTASEIITSIANEFQLTIGDIEDTKFAIPRYAPKDKKLFDIIYDALRITGDNSGSSFCLYDDYGKLTLKEVNKMKTDLTISPAVNLTNFKFTKDITNAYTKFIVASNYNDDASTTDELYTANQWQDDELIKKWGILQYFEVAKEGLTQEQIKQKIETLSKIHAQEKQSIIIDAAGEFVRAGEIISVEIKKYDIKQYFLIEEASHTWNGGMDYNMTLTLKGGVID</sequence>
<reference evidence="2 3" key="1">
    <citation type="submission" date="2017-04" db="EMBL/GenBank/DDBJ databases">
        <title>Monoglobus pectinilyticus 14 draft genome.</title>
        <authorList>
            <person name="Kim C."/>
            <person name="Rosendale D.I."/>
            <person name="Kelly W.J."/>
            <person name="Tannock G.W."/>
            <person name="Patchett M.L."/>
            <person name="Jordens J.Z."/>
        </authorList>
    </citation>
    <scope>NUCLEOTIDE SEQUENCE [LARGE SCALE GENOMIC DNA]</scope>
    <source>
        <strain evidence="2 3">14</strain>
    </source>
</reference>
<dbReference type="EMBL" id="CP020991">
    <property type="protein sequence ID" value="AUO18827.1"/>
    <property type="molecule type" value="Genomic_DNA"/>
</dbReference>
<gene>
    <name evidence="2" type="ORF">B9O19_00644</name>
</gene>
<proteinExistence type="predicted"/>
<protein>
    <submittedName>
        <fullName evidence="2">Putative phage cell wall hydrolase</fullName>
    </submittedName>
</protein>
<evidence type="ECO:0000313" key="3">
    <source>
        <dbReference type="Proteomes" id="UP000235589"/>
    </source>
</evidence>
<accession>A0A2K9P0N4</accession>
<keyword evidence="3" id="KW-1185">Reference proteome</keyword>
<dbReference type="AlphaFoldDB" id="A0A2K9P0N4"/>
<organism evidence="2 3">
    <name type="scientific">Monoglobus pectinilyticus</name>
    <dbReference type="NCBI Taxonomy" id="1981510"/>
    <lineage>
        <taxon>Bacteria</taxon>
        <taxon>Bacillati</taxon>
        <taxon>Bacillota</taxon>
        <taxon>Clostridia</taxon>
        <taxon>Monoglobales</taxon>
        <taxon>Monoglobaceae</taxon>
        <taxon>Monoglobus</taxon>
    </lineage>
</organism>
<dbReference type="GO" id="GO:0016787">
    <property type="term" value="F:hydrolase activity"/>
    <property type="evidence" value="ECO:0007669"/>
    <property type="project" value="UniProtKB-KW"/>
</dbReference>
<dbReference type="GeneID" id="98062071"/>
<dbReference type="InterPro" id="IPR056937">
    <property type="entry name" value="YqbQ/XkdQ"/>
</dbReference>
<evidence type="ECO:0000313" key="2">
    <source>
        <dbReference type="EMBL" id="AUO18827.1"/>
    </source>
</evidence>
<dbReference type="KEGG" id="mpec:B9O19_00644"/>
<dbReference type="Proteomes" id="UP000235589">
    <property type="component" value="Chromosome"/>
</dbReference>
<name>A0A2K9P0N4_9FIRM</name>
<dbReference type="RefSeq" id="WP_102365080.1">
    <property type="nucleotide sequence ID" value="NZ_CP020991.1"/>
</dbReference>
<keyword evidence="2" id="KW-0378">Hydrolase</keyword>